<name>A0ABX0W5E8_9RHOB</name>
<sequence length="182" mass="20593">MTRDVIRLTIADLSSFTKSLRSVLPDAPSHVEMLNVVAKAAGYKNFQHLRAENTPEPEVDRRKVDRALRNFDDKGQFANWPGKTSVQHLCLWAVWALLPPRTILNEREISDVIDQKTAVGDAAQIRRSLVEMKLLTRTKDGSQYQRVEQPVPTDARALISELREAQKPVLPDVAFAFHRPAT</sequence>
<accession>A0ABX0W5E8</accession>
<keyword evidence="3" id="KW-1185">Reference proteome</keyword>
<reference evidence="2 3" key="1">
    <citation type="submission" date="2018-05" db="EMBL/GenBank/DDBJ databases">
        <authorList>
            <person name="Zhang Y.-J."/>
        </authorList>
    </citation>
    <scope>NUCLEOTIDE SEQUENCE [LARGE SCALE GENOMIC DNA]</scope>
    <source>
        <strain evidence="2 3">CY04</strain>
    </source>
</reference>
<protein>
    <recommendedName>
        <fullName evidence="1">DUF2087 domain-containing protein</fullName>
    </recommendedName>
</protein>
<evidence type="ECO:0000259" key="1">
    <source>
        <dbReference type="Pfam" id="PF09860"/>
    </source>
</evidence>
<dbReference type="Pfam" id="PF09860">
    <property type="entry name" value="DUF2087"/>
    <property type="match status" value="1"/>
</dbReference>
<comment type="caution">
    <text evidence="2">The sequence shown here is derived from an EMBL/GenBank/DDBJ whole genome shotgun (WGS) entry which is preliminary data.</text>
</comment>
<dbReference type="InterPro" id="IPR018656">
    <property type="entry name" value="DUF2087"/>
</dbReference>
<dbReference type="EMBL" id="QHLQ01000005">
    <property type="protein sequence ID" value="NIZ60779.1"/>
    <property type="molecule type" value="Genomic_DNA"/>
</dbReference>
<evidence type="ECO:0000313" key="3">
    <source>
        <dbReference type="Proteomes" id="UP001429564"/>
    </source>
</evidence>
<proteinExistence type="predicted"/>
<evidence type="ECO:0000313" key="2">
    <source>
        <dbReference type="EMBL" id="NIZ60779.1"/>
    </source>
</evidence>
<dbReference type="Proteomes" id="UP001429564">
    <property type="component" value="Unassembled WGS sequence"/>
</dbReference>
<feature type="domain" description="DUF2087" evidence="1">
    <location>
        <begin position="78"/>
        <end position="146"/>
    </location>
</feature>
<gene>
    <name evidence="2" type="ORF">DL239_07310</name>
</gene>
<dbReference type="RefSeq" id="WP_167683356.1">
    <property type="nucleotide sequence ID" value="NZ_QHLQ01000005.1"/>
</dbReference>
<organism evidence="2 3">
    <name type="scientific">Parasedimentitalea denitrificans</name>
    <dbReference type="NCBI Taxonomy" id="2211118"/>
    <lineage>
        <taxon>Bacteria</taxon>
        <taxon>Pseudomonadati</taxon>
        <taxon>Pseudomonadota</taxon>
        <taxon>Alphaproteobacteria</taxon>
        <taxon>Rhodobacterales</taxon>
        <taxon>Paracoccaceae</taxon>
        <taxon>Parasedimentitalea</taxon>
    </lineage>
</organism>